<gene>
    <name evidence="1" type="ORF">DERYTH_LOCUS23124</name>
</gene>
<protein>
    <submittedName>
        <fullName evidence="1">1514_t:CDS:1</fullName>
    </submittedName>
</protein>
<dbReference type="EMBL" id="CAJVPY010034169">
    <property type="protein sequence ID" value="CAG8799736.1"/>
    <property type="molecule type" value="Genomic_DNA"/>
</dbReference>
<name>A0A9N9JZK3_9GLOM</name>
<feature type="non-terminal residue" evidence="1">
    <location>
        <position position="200"/>
    </location>
</feature>
<dbReference type="AlphaFoldDB" id="A0A9N9JZK3"/>
<dbReference type="Proteomes" id="UP000789405">
    <property type="component" value="Unassembled WGS sequence"/>
</dbReference>
<sequence length="200" mass="22687">MPISSVSEIGFKIVPDKCTKVCVIKKSLIESGVAFGLHIIKYSSFFSIQRCDAVSRYSECTLSIKNCHLIQDKCERTPFQQNPSIQFMNNLIRSLIFPGRKTVENQKKNTIVEVCQTFDEGEEKHVKLCFPTDQIPLPEHPWNKKKTIIRDSPGQTGTPEKNNQARIYNDGLIVRRGQRCNIMEVDSPVNPVSSDDVVET</sequence>
<proteinExistence type="predicted"/>
<evidence type="ECO:0000313" key="1">
    <source>
        <dbReference type="EMBL" id="CAG8799736.1"/>
    </source>
</evidence>
<accession>A0A9N9JZK3</accession>
<comment type="caution">
    <text evidence="1">The sequence shown here is derived from an EMBL/GenBank/DDBJ whole genome shotgun (WGS) entry which is preliminary data.</text>
</comment>
<reference evidence="1" key="1">
    <citation type="submission" date="2021-06" db="EMBL/GenBank/DDBJ databases">
        <authorList>
            <person name="Kallberg Y."/>
            <person name="Tangrot J."/>
            <person name="Rosling A."/>
        </authorList>
    </citation>
    <scope>NUCLEOTIDE SEQUENCE</scope>
    <source>
        <strain evidence="1">MA453B</strain>
    </source>
</reference>
<evidence type="ECO:0000313" key="2">
    <source>
        <dbReference type="Proteomes" id="UP000789405"/>
    </source>
</evidence>
<organism evidence="1 2">
    <name type="scientific">Dentiscutata erythropus</name>
    <dbReference type="NCBI Taxonomy" id="1348616"/>
    <lineage>
        <taxon>Eukaryota</taxon>
        <taxon>Fungi</taxon>
        <taxon>Fungi incertae sedis</taxon>
        <taxon>Mucoromycota</taxon>
        <taxon>Glomeromycotina</taxon>
        <taxon>Glomeromycetes</taxon>
        <taxon>Diversisporales</taxon>
        <taxon>Gigasporaceae</taxon>
        <taxon>Dentiscutata</taxon>
    </lineage>
</organism>
<keyword evidence="2" id="KW-1185">Reference proteome</keyword>